<dbReference type="Proteomes" id="UP001067231">
    <property type="component" value="Unassembled WGS sequence"/>
</dbReference>
<proteinExistence type="predicted"/>
<feature type="chain" id="PRO_5038548133" evidence="1">
    <location>
        <begin position="31"/>
        <end position="118"/>
    </location>
</feature>
<protein>
    <submittedName>
        <fullName evidence="2">Uncharacterized protein</fullName>
    </submittedName>
</protein>
<name>A0A9D5HWV3_9CRYT</name>
<feature type="signal peptide" evidence="1">
    <location>
        <begin position="1"/>
        <end position="30"/>
    </location>
</feature>
<evidence type="ECO:0000313" key="2">
    <source>
        <dbReference type="EMBL" id="KAJ1606770.1"/>
    </source>
</evidence>
<comment type="caution">
    <text evidence="2">The sequence shown here is derived from an EMBL/GenBank/DDBJ whole genome shotgun (WGS) entry which is preliminary data.</text>
</comment>
<dbReference type="OrthoDB" id="338621at2759"/>
<reference evidence="2" key="1">
    <citation type="submission" date="2022-10" db="EMBL/GenBank/DDBJ databases">
        <title>Adaptive evolution leads to modifications in subtelomeric GC content in a zoonotic Cryptosporidium species.</title>
        <authorList>
            <person name="Li J."/>
            <person name="Feng Y."/>
            <person name="Xiao L."/>
        </authorList>
    </citation>
    <scope>NUCLEOTIDE SEQUENCE</scope>
    <source>
        <strain evidence="2">33844</strain>
    </source>
</reference>
<dbReference type="EMBL" id="JAPCXC010000071">
    <property type="protein sequence ID" value="KAJ1606770.1"/>
    <property type="molecule type" value="Genomic_DNA"/>
</dbReference>
<dbReference type="AlphaFoldDB" id="A0A9D5HWV3"/>
<keyword evidence="1" id="KW-0732">Signal</keyword>
<evidence type="ECO:0000256" key="1">
    <source>
        <dbReference type="SAM" id="SignalP"/>
    </source>
</evidence>
<organism evidence="2">
    <name type="scientific">Cryptosporidium canis</name>
    <dbReference type="NCBI Taxonomy" id="195482"/>
    <lineage>
        <taxon>Eukaryota</taxon>
        <taxon>Sar</taxon>
        <taxon>Alveolata</taxon>
        <taxon>Apicomplexa</taxon>
        <taxon>Conoidasida</taxon>
        <taxon>Coccidia</taxon>
        <taxon>Eucoccidiorida</taxon>
        <taxon>Eimeriorina</taxon>
        <taxon>Cryptosporidiidae</taxon>
        <taxon>Cryptosporidium</taxon>
    </lineage>
</organism>
<gene>
    <name evidence="2" type="ORF">OJ253_2640</name>
</gene>
<accession>A0A9D5HWV3</accession>
<sequence>MNTEFTTKNKVVSLFIQCLLLVKVTTVKDAINFLNVLNENSGSGFDNIFELINACNDKLCTLLMEVVLAKGNNGVDLIGIKSNVNSEICDFINDSKVGFGILNLGLRKIKDSNKIKGI</sequence>